<keyword evidence="3" id="KW-1185">Reference proteome</keyword>
<dbReference type="AlphaFoldDB" id="A0A6G1JWR8"/>
<dbReference type="GO" id="GO:0003676">
    <property type="term" value="F:nucleic acid binding"/>
    <property type="evidence" value="ECO:0007669"/>
    <property type="project" value="InterPro"/>
</dbReference>
<protein>
    <submittedName>
        <fullName evidence="2">Uncharacterized protein</fullName>
    </submittedName>
</protein>
<sequence>MFFLRMDGSERAREPFTTGAPRPEYQPNVHTTKAHLLQYINNSSHYVIWNLQLVGVQLPRPPPFNLHPPLYKFNLSRSAAHKPLISTPWKDAMTRLNPIAFFKASSKKPYVPSRFEQLPREIRELIYSFAGYPIHRTIWISSILRSNYETSVEVTHVELTDEKAPWPKTFAWTIMSGNDADQYLCKMDFRFPAALLQVNRMLRADLMQSLYRWKTVDIRIDLTKPSSTLSKLKNIAHFKRPTHNLGVSP</sequence>
<accession>A0A6G1JWR8</accession>
<gene>
    <name evidence="2" type="ORF">K504DRAFT_106287</name>
</gene>
<dbReference type="EMBL" id="MU005780">
    <property type="protein sequence ID" value="KAF2705059.1"/>
    <property type="molecule type" value="Genomic_DNA"/>
</dbReference>
<evidence type="ECO:0000313" key="3">
    <source>
        <dbReference type="Proteomes" id="UP000799428"/>
    </source>
</evidence>
<proteinExistence type="predicted"/>
<dbReference type="SUPFAM" id="SSF82704">
    <property type="entry name" value="AlbA-like"/>
    <property type="match status" value="1"/>
</dbReference>
<name>A0A6G1JWR8_9PLEO</name>
<reference evidence="2" key="1">
    <citation type="journal article" date="2020" name="Stud. Mycol.">
        <title>101 Dothideomycetes genomes: a test case for predicting lifestyles and emergence of pathogens.</title>
        <authorList>
            <person name="Haridas S."/>
            <person name="Albert R."/>
            <person name="Binder M."/>
            <person name="Bloem J."/>
            <person name="Labutti K."/>
            <person name="Salamov A."/>
            <person name="Andreopoulos B."/>
            <person name="Baker S."/>
            <person name="Barry K."/>
            <person name="Bills G."/>
            <person name="Bluhm B."/>
            <person name="Cannon C."/>
            <person name="Castanera R."/>
            <person name="Culley D."/>
            <person name="Daum C."/>
            <person name="Ezra D."/>
            <person name="Gonzalez J."/>
            <person name="Henrissat B."/>
            <person name="Kuo A."/>
            <person name="Liang C."/>
            <person name="Lipzen A."/>
            <person name="Lutzoni F."/>
            <person name="Magnuson J."/>
            <person name="Mondo S."/>
            <person name="Nolan M."/>
            <person name="Ohm R."/>
            <person name="Pangilinan J."/>
            <person name="Park H.-J."/>
            <person name="Ramirez L."/>
            <person name="Alfaro M."/>
            <person name="Sun H."/>
            <person name="Tritt A."/>
            <person name="Yoshinaga Y."/>
            <person name="Zwiers L.-H."/>
            <person name="Turgeon B."/>
            <person name="Goodwin S."/>
            <person name="Spatafora J."/>
            <person name="Crous P."/>
            <person name="Grigoriev I."/>
        </authorList>
    </citation>
    <scope>NUCLEOTIDE SEQUENCE</scope>
    <source>
        <strain evidence="2">CBS 279.74</strain>
    </source>
</reference>
<evidence type="ECO:0000313" key="2">
    <source>
        <dbReference type="EMBL" id="KAF2705059.1"/>
    </source>
</evidence>
<feature type="region of interest" description="Disordered" evidence="1">
    <location>
        <begin position="1"/>
        <end position="27"/>
    </location>
</feature>
<evidence type="ECO:0000256" key="1">
    <source>
        <dbReference type="SAM" id="MobiDB-lite"/>
    </source>
</evidence>
<dbReference type="InterPro" id="IPR036882">
    <property type="entry name" value="Alba-like_dom_sf"/>
</dbReference>
<dbReference type="Proteomes" id="UP000799428">
    <property type="component" value="Unassembled WGS sequence"/>
</dbReference>
<organism evidence="2 3">
    <name type="scientific">Pleomassaria siparia CBS 279.74</name>
    <dbReference type="NCBI Taxonomy" id="1314801"/>
    <lineage>
        <taxon>Eukaryota</taxon>
        <taxon>Fungi</taxon>
        <taxon>Dikarya</taxon>
        <taxon>Ascomycota</taxon>
        <taxon>Pezizomycotina</taxon>
        <taxon>Dothideomycetes</taxon>
        <taxon>Pleosporomycetidae</taxon>
        <taxon>Pleosporales</taxon>
        <taxon>Pleomassariaceae</taxon>
        <taxon>Pleomassaria</taxon>
    </lineage>
</organism>